<comment type="caution">
    <text evidence="2">The sequence shown here is derived from an EMBL/GenBank/DDBJ whole genome shotgun (WGS) entry which is preliminary data.</text>
</comment>
<dbReference type="Gene3D" id="3.60.10.10">
    <property type="entry name" value="Endonuclease/exonuclease/phosphatase"/>
    <property type="match status" value="1"/>
</dbReference>
<dbReference type="AlphaFoldDB" id="A0A922LE48"/>
<keyword evidence="3" id="KW-1185">Reference proteome</keyword>
<dbReference type="InterPro" id="IPR000477">
    <property type="entry name" value="RT_dom"/>
</dbReference>
<evidence type="ECO:0000313" key="2">
    <source>
        <dbReference type="EMBL" id="KAH9580306.1"/>
    </source>
</evidence>
<proteinExistence type="predicted"/>
<dbReference type="PROSITE" id="PS50878">
    <property type="entry name" value="RT_POL"/>
    <property type="match status" value="1"/>
</dbReference>
<dbReference type="Pfam" id="PF00078">
    <property type="entry name" value="RVT_1"/>
    <property type="match status" value="1"/>
</dbReference>
<dbReference type="KEGG" id="shx:MS3_00008993"/>
<evidence type="ECO:0000259" key="1">
    <source>
        <dbReference type="PROSITE" id="PS50878"/>
    </source>
</evidence>
<reference evidence="2" key="1">
    <citation type="journal article" date="2012" name="Nat. Genet.">
        <title>Whole-genome sequence of Schistosoma haematobium.</title>
        <authorList>
            <person name="Young N.D."/>
            <person name="Jex A.R."/>
            <person name="Li B."/>
            <person name="Liu S."/>
            <person name="Yang L."/>
            <person name="Xiong Z."/>
            <person name="Li Y."/>
            <person name="Cantacessi C."/>
            <person name="Hall R.S."/>
            <person name="Xu X."/>
            <person name="Chen F."/>
            <person name="Wu X."/>
            <person name="Zerlotini A."/>
            <person name="Oliveira G."/>
            <person name="Hofmann A."/>
            <person name="Zhang G."/>
            <person name="Fang X."/>
            <person name="Kang Y."/>
            <person name="Campbell B.E."/>
            <person name="Loukas A."/>
            <person name="Ranganathan S."/>
            <person name="Rollinson D."/>
            <person name="Rinaldi G."/>
            <person name="Brindley P.J."/>
            <person name="Yang H."/>
            <person name="Wang J."/>
            <person name="Wang J."/>
            <person name="Gasser R.B."/>
        </authorList>
    </citation>
    <scope>NUCLEOTIDE SEQUENCE</scope>
</reference>
<dbReference type="RefSeq" id="XP_051064722.1">
    <property type="nucleotide sequence ID" value="XM_051217336.1"/>
</dbReference>
<dbReference type="SUPFAM" id="SSF56672">
    <property type="entry name" value="DNA/RNA polymerases"/>
    <property type="match status" value="1"/>
</dbReference>
<dbReference type="CDD" id="cd01650">
    <property type="entry name" value="RT_nLTR_like"/>
    <property type="match status" value="1"/>
</dbReference>
<gene>
    <name evidence="2" type="ORF">MS3_00008993</name>
</gene>
<organism evidence="2 3">
    <name type="scientific">Schistosoma haematobium</name>
    <name type="common">Blood fluke</name>
    <dbReference type="NCBI Taxonomy" id="6185"/>
    <lineage>
        <taxon>Eukaryota</taxon>
        <taxon>Metazoa</taxon>
        <taxon>Spiralia</taxon>
        <taxon>Lophotrochozoa</taxon>
        <taxon>Platyhelminthes</taxon>
        <taxon>Trematoda</taxon>
        <taxon>Digenea</taxon>
        <taxon>Strigeidida</taxon>
        <taxon>Schistosomatoidea</taxon>
        <taxon>Schistosomatidae</taxon>
        <taxon>Schistosoma</taxon>
    </lineage>
</organism>
<reference evidence="2" key="3">
    <citation type="submission" date="2021-06" db="EMBL/GenBank/DDBJ databases">
        <title>Chromosome-level genome assembly for S. haematobium.</title>
        <authorList>
            <person name="Stroehlein A.J."/>
        </authorList>
    </citation>
    <scope>NUCLEOTIDE SEQUENCE</scope>
</reference>
<accession>A0A922LE48</accession>
<dbReference type="CTD" id="75577910"/>
<dbReference type="EMBL" id="AMPZ03000007">
    <property type="protein sequence ID" value="KAH9580306.1"/>
    <property type="molecule type" value="Genomic_DNA"/>
</dbReference>
<dbReference type="Proteomes" id="UP000471633">
    <property type="component" value="Unassembled WGS sequence"/>
</dbReference>
<dbReference type="PANTHER" id="PTHR47027:SF20">
    <property type="entry name" value="REVERSE TRANSCRIPTASE-LIKE PROTEIN WITH RNA-DIRECTED DNA POLYMERASE DOMAIN"/>
    <property type="match status" value="1"/>
</dbReference>
<dbReference type="PANTHER" id="PTHR47027">
    <property type="entry name" value="REVERSE TRANSCRIPTASE DOMAIN-CONTAINING PROTEIN"/>
    <property type="match status" value="1"/>
</dbReference>
<name>A0A922LE48_SCHHA</name>
<reference evidence="2" key="2">
    <citation type="journal article" date="2019" name="Gigascience">
        <title>High-quality Schistosoma haematobium genome achieved by single-molecule and long-range sequencing.</title>
        <authorList>
            <person name="Stroehlein A.J."/>
            <person name="Korhonen P.K."/>
            <person name="Chong T.M."/>
            <person name="Lim Y.L."/>
            <person name="Chan K.G."/>
            <person name="Webster B."/>
            <person name="Rollinson D."/>
            <person name="Brindley P.J."/>
            <person name="Gasser R.B."/>
            <person name="Young N.D."/>
        </authorList>
    </citation>
    <scope>NUCLEOTIDE SEQUENCE</scope>
</reference>
<dbReference type="GeneID" id="75577910"/>
<reference evidence="2" key="4">
    <citation type="journal article" date="2022" name="PLoS Pathog.">
        <title>Chromosome-level genome of Schistosoma haematobium underpins genome-wide explorations of molecular variation.</title>
        <authorList>
            <person name="Stroehlein A.J."/>
            <person name="Korhonen P.K."/>
            <person name="Lee V.V."/>
            <person name="Ralph S.A."/>
            <person name="Mentink-Kane M."/>
            <person name="You H."/>
            <person name="McManus D.P."/>
            <person name="Tchuente L.T."/>
            <person name="Stothard J.R."/>
            <person name="Kaur P."/>
            <person name="Dudchenko O."/>
            <person name="Aiden E.L."/>
            <person name="Yang B."/>
            <person name="Yang H."/>
            <person name="Emery A.M."/>
            <person name="Webster B.L."/>
            <person name="Brindley P.J."/>
            <person name="Rollinson D."/>
            <person name="Chang B.C.H."/>
            <person name="Gasser R.B."/>
            <person name="Young N.D."/>
        </authorList>
    </citation>
    <scope>NUCLEOTIDE SEQUENCE</scope>
</reference>
<evidence type="ECO:0000313" key="3">
    <source>
        <dbReference type="Proteomes" id="UP000471633"/>
    </source>
</evidence>
<dbReference type="SUPFAM" id="SSF56219">
    <property type="entry name" value="DNase I-like"/>
    <property type="match status" value="1"/>
</dbReference>
<dbReference type="InterPro" id="IPR036691">
    <property type="entry name" value="Endo/exonu/phosph_ase_sf"/>
</dbReference>
<dbReference type="CDD" id="cd09076">
    <property type="entry name" value="L1-EN"/>
    <property type="match status" value="1"/>
</dbReference>
<dbReference type="InterPro" id="IPR043502">
    <property type="entry name" value="DNA/RNA_pol_sf"/>
</dbReference>
<sequence length="1016" mass="114536">MLPPNTRTEADFLKPRAPFKLAAFNVRTFMQVGQQIGLAMSLESLNIDVCCLSETRIQDSGEVLQIRSPSVASKSLFYVRLSGDPVASSSGFAGVGVALSARAEAALVDWIPINSRLCAVRLESSIKVRRNRREKRCLFVISAYAPTDCSPDAIKDEFYHQLSVLLQKVRSTDIVVLAGDLNAQVGRLGTEESRLGGRWGLFGRRSDNGDRLLQLCTDHNLFLPSTNFRHSHRRCATWRPPSASQAWTQIDHIAISYRWRGCVQDCRSFWSTYLDSDHALVCANLALLFSGQRSERHQRIDVSKLVATSVASKYRTELASRLATTPPKSIDEHWLQLHDAMKMAGTVSCGFAKRPAFKHWVSSGSLQLIEARRSTPGNREFGHKRRILRKEIGQSLGKDREAWWSMRANELEAAAASGNYWKLLQLIRATGSKKSGVSETICEDDGMPITNIHRRLGRWAEFFEGQFNWPAAPATSVRLSCPPWPVTTDPPNEEEVRKELQLLKRYKSPGPDDLPPALFKDGGDFLTKELTTLFTKVWELESVPTSWNESIVVPIFKKGSRRSCNNYRGISLLPIASKLLASVILRRLFKTRERLTREEQAGFRSGRGCIDHISTLRQMLEHRHTFQRPTIVVFLDIRAAFDSLDRTVLWDCLLKKGVPEKFINILKALYKNTSGRVRAYNHLSPLFHSSSGVRQGCPISPFLFNFAIDDILETALMNVSNGGVDLLPGERLLDLEYADDIVLLCDNPQDILSALNQLAISVRRYGMCFAPSKCKVLLQDWQDSNPVLTLDGEQIDVVEKFVYLGSCISAGGGVSDEINARIVKARAAYANLGHLWRLRDVSLAVKGRIYNASMRAVLLYACETWPLRVEDVRRLSVFDHRCLRRIADIQWQHHVSNAEVRHRVFGHRDDNSIGVTILKHRLRWLGHVLRMSSQRIPRRALFADSGTGWKKRRGGQCMTWCRGMKESCKGLACVGPSRLPGWGPRDGATQWLETLSDMAQNRSQWRSCCNLLLLSS</sequence>
<feature type="domain" description="Reverse transcriptase" evidence="1">
    <location>
        <begin position="536"/>
        <end position="808"/>
    </location>
</feature>
<protein>
    <recommendedName>
        <fullName evidence="1">Reverse transcriptase domain-containing protein</fullName>
    </recommendedName>
</protein>